<dbReference type="SUPFAM" id="SSF56672">
    <property type="entry name" value="DNA/RNA polymerases"/>
    <property type="match status" value="1"/>
</dbReference>
<dbReference type="InterPro" id="IPR043128">
    <property type="entry name" value="Rev_trsase/Diguanyl_cyclase"/>
</dbReference>
<dbReference type="KEGG" id="dci:113471193"/>
<dbReference type="Gene3D" id="3.30.70.270">
    <property type="match status" value="1"/>
</dbReference>
<sequence>MSGHIREMPRNGTLKEADCSMGFLSRLFLVPKGDGATRPILNLKRLNLFLATKSFRLINHQRIPSFLQRGDFMIKVDLSQAYFQVPVKEAHQRFLALSYEGKTLVMTCLPFGLASAPQAFSSLSNWVASLLRERGMRVVVYLDDFCLVHQSPLVLKVQGEQAVSLLQELGWLVNLSKSQLTPSQALQFLGLMWDPHQDLMWLPLDKQLVLKGILQHLLRLKLWNVETARSLLGHLSLASFVVPLGRLHSRRIQRAASRLRTCSPLLSSIPLSVLEEIGWWEKSLSLGSPIFPPPNQIHLDRCFGLFG</sequence>
<reference evidence="3" key="1">
    <citation type="submission" date="2025-08" db="UniProtKB">
        <authorList>
            <consortium name="RefSeq"/>
        </authorList>
    </citation>
    <scope>IDENTIFICATION</scope>
</reference>
<dbReference type="AlphaFoldDB" id="A0A3Q0JBY1"/>
<dbReference type="PANTHER" id="PTHR33050:SF7">
    <property type="entry name" value="RIBONUCLEASE H"/>
    <property type="match status" value="1"/>
</dbReference>
<dbReference type="Proteomes" id="UP000079169">
    <property type="component" value="Unplaced"/>
</dbReference>
<dbReference type="PROSITE" id="PS50878">
    <property type="entry name" value="RT_POL"/>
    <property type="match status" value="1"/>
</dbReference>
<dbReference type="PaxDb" id="121845-A0A3Q0JBY1"/>
<keyword evidence="2" id="KW-1185">Reference proteome</keyword>
<dbReference type="InterPro" id="IPR052055">
    <property type="entry name" value="Hepadnavirus_pol/RT"/>
</dbReference>
<dbReference type="GO" id="GO:0071897">
    <property type="term" value="P:DNA biosynthetic process"/>
    <property type="evidence" value="ECO:0007669"/>
    <property type="project" value="UniProtKB-ARBA"/>
</dbReference>
<accession>A0A3Q0JBY1</accession>
<dbReference type="Pfam" id="PF00078">
    <property type="entry name" value="RVT_1"/>
    <property type="match status" value="1"/>
</dbReference>
<name>A0A3Q0JBY1_DIACI</name>
<dbReference type="PANTHER" id="PTHR33050">
    <property type="entry name" value="REVERSE TRANSCRIPTASE DOMAIN-CONTAINING PROTEIN"/>
    <property type="match status" value="1"/>
</dbReference>
<evidence type="ECO:0000259" key="1">
    <source>
        <dbReference type="PROSITE" id="PS50878"/>
    </source>
</evidence>
<dbReference type="RefSeq" id="XP_026685949.1">
    <property type="nucleotide sequence ID" value="XM_026830148.1"/>
</dbReference>
<dbReference type="STRING" id="121845.A0A3Q0JBY1"/>
<dbReference type="InterPro" id="IPR000477">
    <property type="entry name" value="RT_dom"/>
</dbReference>
<evidence type="ECO:0000313" key="3">
    <source>
        <dbReference type="RefSeq" id="XP_026685949.1"/>
    </source>
</evidence>
<dbReference type="Gene3D" id="3.10.10.10">
    <property type="entry name" value="HIV Type 1 Reverse Transcriptase, subunit A, domain 1"/>
    <property type="match status" value="1"/>
</dbReference>
<proteinExistence type="predicted"/>
<evidence type="ECO:0000313" key="2">
    <source>
        <dbReference type="Proteomes" id="UP000079169"/>
    </source>
</evidence>
<dbReference type="GeneID" id="113471193"/>
<protein>
    <submittedName>
        <fullName evidence="3">Uncharacterized protein LOC113471193</fullName>
    </submittedName>
</protein>
<dbReference type="CDD" id="cd03714">
    <property type="entry name" value="RT_DIRS1"/>
    <property type="match status" value="1"/>
</dbReference>
<gene>
    <name evidence="3" type="primary">LOC113471193</name>
</gene>
<feature type="domain" description="Reverse transcriptase" evidence="1">
    <location>
        <begin position="11"/>
        <end position="193"/>
    </location>
</feature>
<organism evidence="2 3">
    <name type="scientific">Diaphorina citri</name>
    <name type="common">Asian citrus psyllid</name>
    <dbReference type="NCBI Taxonomy" id="121845"/>
    <lineage>
        <taxon>Eukaryota</taxon>
        <taxon>Metazoa</taxon>
        <taxon>Ecdysozoa</taxon>
        <taxon>Arthropoda</taxon>
        <taxon>Hexapoda</taxon>
        <taxon>Insecta</taxon>
        <taxon>Pterygota</taxon>
        <taxon>Neoptera</taxon>
        <taxon>Paraneoptera</taxon>
        <taxon>Hemiptera</taxon>
        <taxon>Sternorrhyncha</taxon>
        <taxon>Psylloidea</taxon>
        <taxon>Psyllidae</taxon>
        <taxon>Diaphorininae</taxon>
        <taxon>Diaphorina</taxon>
    </lineage>
</organism>
<dbReference type="InterPro" id="IPR043502">
    <property type="entry name" value="DNA/RNA_pol_sf"/>
</dbReference>